<sequence length="253" mass="25865">MSRRLQGKKAFITGAALGIGRASAEAFAREGATVIATDVDAEALAGLDGLDGVTTAVLDVTNPNAIKEIAGSVGPVDVLFNVAAIVHHGSVLDCSDDDWDMSFAVNAKSVHRTVRAFLPGMLESGGGSIINVASTHGLARGGVNRYAYTATKGAIAALTRAIALDFVRQNIRCNCIAPGPILSPSLLARLESGAFAEAGGSSAEEALQQLTDTHPMGRLGETGEVAALAVFLASDESSFITGTAQLVDGGWSL</sequence>
<dbReference type="PANTHER" id="PTHR43477">
    <property type="entry name" value="DIHYDROANTICAPSIN 7-DEHYDROGENASE"/>
    <property type="match status" value="1"/>
</dbReference>
<dbReference type="AlphaFoldDB" id="A0A6N7Z1N9"/>
<evidence type="ECO:0000313" key="5">
    <source>
        <dbReference type="Proteomes" id="UP000440096"/>
    </source>
</evidence>
<reference evidence="4 5" key="1">
    <citation type="submission" date="2019-11" db="EMBL/GenBank/DDBJ databases">
        <title>Draft genome of Amycolatopsis RM579.</title>
        <authorList>
            <person name="Duangmal K."/>
            <person name="Mingma R."/>
        </authorList>
    </citation>
    <scope>NUCLEOTIDE SEQUENCE [LARGE SCALE GENOMIC DNA]</scope>
    <source>
        <strain evidence="4 5">RM579</strain>
    </source>
</reference>
<dbReference type="Pfam" id="PF13561">
    <property type="entry name" value="adh_short_C2"/>
    <property type="match status" value="1"/>
</dbReference>
<proteinExistence type="inferred from homology"/>
<dbReference type="Gene3D" id="3.40.50.720">
    <property type="entry name" value="NAD(P)-binding Rossmann-like Domain"/>
    <property type="match status" value="1"/>
</dbReference>
<evidence type="ECO:0000313" key="4">
    <source>
        <dbReference type="EMBL" id="MTD53791.1"/>
    </source>
</evidence>
<dbReference type="EMBL" id="WMBA01000007">
    <property type="protein sequence ID" value="MTD53791.1"/>
    <property type="molecule type" value="Genomic_DNA"/>
</dbReference>
<keyword evidence="3" id="KW-0520">NAD</keyword>
<organism evidence="4 5">
    <name type="scientific">Amycolatopsis pithecellobii</name>
    <dbReference type="NCBI Taxonomy" id="664692"/>
    <lineage>
        <taxon>Bacteria</taxon>
        <taxon>Bacillati</taxon>
        <taxon>Actinomycetota</taxon>
        <taxon>Actinomycetes</taxon>
        <taxon>Pseudonocardiales</taxon>
        <taxon>Pseudonocardiaceae</taxon>
        <taxon>Amycolatopsis</taxon>
    </lineage>
</organism>
<gene>
    <name evidence="4" type="ORF">GKO32_07310</name>
</gene>
<evidence type="ECO:0000256" key="1">
    <source>
        <dbReference type="ARBA" id="ARBA00006484"/>
    </source>
</evidence>
<dbReference type="InterPro" id="IPR036291">
    <property type="entry name" value="NAD(P)-bd_dom_sf"/>
</dbReference>
<dbReference type="GO" id="GO:0016491">
    <property type="term" value="F:oxidoreductase activity"/>
    <property type="evidence" value="ECO:0007669"/>
    <property type="project" value="UniProtKB-KW"/>
</dbReference>
<dbReference type="FunFam" id="3.40.50.720:FF:000084">
    <property type="entry name" value="Short-chain dehydrogenase reductase"/>
    <property type="match status" value="1"/>
</dbReference>
<dbReference type="SUPFAM" id="SSF51735">
    <property type="entry name" value="NAD(P)-binding Rossmann-fold domains"/>
    <property type="match status" value="1"/>
</dbReference>
<dbReference type="RefSeq" id="WP_208024300.1">
    <property type="nucleotide sequence ID" value="NZ_WMBA01000007.1"/>
</dbReference>
<dbReference type="InterPro" id="IPR002347">
    <property type="entry name" value="SDR_fam"/>
</dbReference>
<dbReference type="Proteomes" id="UP000440096">
    <property type="component" value="Unassembled WGS sequence"/>
</dbReference>
<keyword evidence="5" id="KW-1185">Reference proteome</keyword>
<comment type="similarity">
    <text evidence="1">Belongs to the short-chain dehydrogenases/reductases (SDR) family.</text>
</comment>
<dbReference type="PANTHER" id="PTHR43477:SF4">
    <property type="entry name" value="DEHYDROGENASE_REDUCTASE SDR FAMILY MEMBER 6"/>
    <property type="match status" value="1"/>
</dbReference>
<accession>A0A6N7Z1N9</accession>
<dbReference type="PRINTS" id="PR00080">
    <property type="entry name" value="SDRFAMILY"/>
</dbReference>
<name>A0A6N7Z1N9_9PSEU</name>
<protein>
    <submittedName>
        <fullName evidence="4">SDR family oxidoreductase</fullName>
    </submittedName>
</protein>
<keyword evidence="2" id="KW-0560">Oxidoreductase</keyword>
<evidence type="ECO:0000256" key="3">
    <source>
        <dbReference type="ARBA" id="ARBA00023027"/>
    </source>
</evidence>
<dbReference type="InterPro" id="IPR051122">
    <property type="entry name" value="SDR_DHRS6-like"/>
</dbReference>
<comment type="caution">
    <text evidence="4">The sequence shown here is derived from an EMBL/GenBank/DDBJ whole genome shotgun (WGS) entry which is preliminary data.</text>
</comment>
<evidence type="ECO:0000256" key="2">
    <source>
        <dbReference type="ARBA" id="ARBA00023002"/>
    </source>
</evidence>
<dbReference type="PRINTS" id="PR00081">
    <property type="entry name" value="GDHRDH"/>
</dbReference>